<dbReference type="EMBL" id="RCNU01000002">
    <property type="protein sequence ID" value="RWQ98531.1"/>
    <property type="molecule type" value="Genomic_DNA"/>
</dbReference>
<dbReference type="Gene3D" id="3.30.70.2850">
    <property type="match status" value="1"/>
</dbReference>
<dbReference type="GeneID" id="39595084"/>
<feature type="compositionally biased region" description="Acidic residues" evidence="1">
    <location>
        <begin position="143"/>
        <end position="183"/>
    </location>
</feature>
<evidence type="ECO:0000256" key="1">
    <source>
        <dbReference type="SAM" id="MobiDB-lite"/>
    </source>
</evidence>
<name>A0A443I3E6_BYSSP</name>
<organism evidence="2 3">
    <name type="scientific">Byssochlamys spectabilis</name>
    <name type="common">Paecilomyces variotii</name>
    <dbReference type="NCBI Taxonomy" id="264951"/>
    <lineage>
        <taxon>Eukaryota</taxon>
        <taxon>Fungi</taxon>
        <taxon>Dikarya</taxon>
        <taxon>Ascomycota</taxon>
        <taxon>Pezizomycotina</taxon>
        <taxon>Eurotiomycetes</taxon>
        <taxon>Eurotiomycetidae</taxon>
        <taxon>Eurotiales</taxon>
        <taxon>Thermoascaceae</taxon>
        <taxon>Paecilomyces</taxon>
    </lineage>
</organism>
<evidence type="ECO:0000313" key="3">
    <source>
        <dbReference type="Proteomes" id="UP000283841"/>
    </source>
</evidence>
<protein>
    <submittedName>
        <fullName evidence="2">Uncharacterized protein</fullName>
    </submittedName>
</protein>
<dbReference type="VEuPathDB" id="FungiDB:C8Q69DRAFT_175148"/>
<dbReference type="AlphaFoldDB" id="A0A443I3E6"/>
<sequence>MLEKENIDTRIQDVLKDTSRLSANLEDLNTPNFEIDTLRELGICPVRVGFTEQDTLAFEPCFFLPRLPSTLLSDYPIVENKRNNEGVLEEEKKLRGEILSDSSSDCSDWSDIGNCMVAVNYSFMYLRSVSLHLNASRDGIGGFDDDEEDDEEDEEEEDDDEEMEEEQDDDEDEEEDDNEDDDDKIGSFWNIEAMKHGDGGCLFWDFKVKGGGWRVDQCRISKSSPHRILYLVHDHEGNDTSLTRGEVLVFSHLGKKGRILQAHHDGQKLILQYSPLVNFEEERYPAIALFIRYLTCNLVGSSVRTLSIR</sequence>
<dbReference type="Proteomes" id="UP000283841">
    <property type="component" value="Unassembled WGS sequence"/>
</dbReference>
<dbReference type="RefSeq" id="XP_028488176.1">
    <property type="nucleotide sequence ID" value="XM_028625807.1"/>
</dbReference>
<feature type="region of interest" description="Disordered" evidence="1">
    <location>
        <begin position="139"/>
        <end position="185"/>
    </location>
</feature>
<keyword evidence="3" id="KW-1185">Reference proteome</keyword>
<proteinExistence type="predicted"/>
<gene>
    <name evidence="2" type="ORF">C8Q69DRAFT_175148</name>
</gene>
<dbReference type="STRING" id="264951.A0A443I3E6"/>
<accession>A0A443I3E6</accession>
<evidence type="ECO:0000313" key="2">
    <source>
        <dbReference type="EMBL" id="RWQ98531.1"/>
    </source>
</evidence>
<comment type="caution">
    <text evidence="2">The sequence shown here is derived from an EMBL/GenBank/DDBJ whole genome shotgun (WGS) entry which is preliminary data.</text>
</comment>
<reference evidence="2 3" key="1">
    <citation type="journal article" date="2018" name="Front. Microbiol.">
        <title>Genomic and genetic insights into a cosmopolitan fungus, Paecilomyces variotii (Eurotiales).</title>
        <authorList>
            <person name="Urquhart A.S."/>
            <person name="Mondo S.J."/>
            <person name="Makela M.R."/>
            <person name="Hane J.K."/>
            <person name="Wiebenga A."/>
            <person name="He G."/>
            <person name="Mihaltcheva S."/>
            <person name="Pangilinan J."/>
            <person name="Lipzen A."/>
            <person name="Barry K."/>
            <person name="de Vries R.P."/>
            <person name="Grigoriev I.V."/>
            <person name="Idnurm A."/>
        </authorList>
    </citation>
    <scope>NUCLEOTIDE SEQUENCE [LARGE SCALE GENOMIC DNA]</scope>
    <source>
        <strain evidence="2 3">CBS 101075</strain>
    </source>
</reference>